<evidence type="ECO:0000256" key="1">
    <source>
        <dbReference type="ARBA" id="ARBA00022536"/>
    </source>
</evidence>
<dbReference type="AlphaFoldDB" id="K1QJ52"/>
<protein>
    <submittedName>
        <fullName evidence="6">Neurogenic locus Notch protein</fullName>
    </submittedName>
</protein>
<evidence type="ECO:0000313" key="6">
    <source>
        <dbReference type="EMBL" id="EKC28905.1"/>
    </source>
</evidence>
<dbReference type="GO" id="GO:0045197">
    <property type="term" value="P:establishment or maintenance of epithelial cell apical/basal polarity"/>
    <property type="evidence" value="ECO:0007669"/>
    <property type="project" value="TreeGrafter"/>
</dbReference>
<dbReference type="GO" id="GO:0007157">
    <property type="term" value="P:heterophilic cell-cell adhesion via plasma membrane cell adhesion molecules"/>
    <property type="evidence" value="ECO:0007669"/>
    <property type="project" value="TreeGrafter"/>
</dbReference>
<evidence type="ECO:0000256" key="4">
    <source>
        <dbReference type="ARBA" id="ARBA00023157"/>
    </source>
</evidence>
<organism evidence="6">
    <name type="scientific">Magallana gigas</name>
    <name type="common">Pacific oyster</name>
    <name type="synonym">Crassostrea gigas</name>
    <dbReference type="NCBI Taxonomy" id="29159"/>
    <lineage>
        <taxon>Eukaryota</taxon>
        <taxon>Metazoa</taxon>
        <taxon>Spiralia</taxon>
        <taxon>Lophotrochozoa</taxon>
        <taxon>Mollusca</taxon>
        <taxon>Bivalvia</taxon>
        <taxon>Autobranchia</taxon>
        <taxon>Pteriomorphia</taxon>
        <taxon>Ostreida</taxon>
        <taxon>Ostreoidea</taxon>
        <taxon>Ostreidae</taxon>
        <taxon>Magallana</taxon>
    </lineage>
</organism>
<keyword evidence="2" id="KW-0732">Signal</keyword>
<keyword evidence="3" id="KW-0677">Repeat</keyword>
<dbReference type="InterPro" id="IPR051022">
    <property type="entry name" value="Notch_Cell-Fate_Det"/>
</dbReference>
<dbReference type="GO" id="GO:0005886">
    <property type="term" value="C:plasma membrane"/>
    <property type="evidence" value="ECO:0007669"/>
    <property type="project" value="TreeGrafter"/>
</dbReference>
<reference evidence="6" key="1">
    <citation type="journal article" date="2012" name="Nature">
        <title>The oyster genome reveals stress adaptation and complexity of shell formation.</title>
        <authorList>
            <person name="Zhang G."/>
            <person name="Fang X."/>
            <person name="Guo X."/>
            <person name="Li L."/>
            <person name="Luo R."/>
            <person name="Xu F."/>
            <person name="Yang P."/>
            <person name="Zhang L."/>
            <person name="Wang X."/>
            <person name="Qi H."/>
            <person name="Xiong Z."/>
            <person name="Que H."/>
            <person name="Xie Y."/>
            <person name="Holland P.W."/>
            <person name="Paps J."/>
            <person name="Zhu Y."/>
            <person name="Wu F."/>
            <person name="Chen Y."/>
            <person name="Wang J."/>
            <person name="Peng C."/>
            <person name="Meng J."/>
            <person name="Yang L."/>
            <person name="Liu J."/>
            <person name="Wen B."/>
            <person name="Zhang N."/>
            <person name="Huang Z."/>
            <person name="Zhu Q."/>
            <person name="Feng Y."/>
            <person name="Mount A."/>
            <person name="Hedgecock D."/>
            <person name="Xu Z."/>
            <person name="Liu Y."/>
            <person name="Domazet-Loso T."/>
            <person name="Du Y."/>
            <person name="Sun X."/>
            <person name="Zhang S."/>
            <person name="Liu B."/>
            <person name="Cheng P."/>
            <person name="Jiang X."/>
            <person name="Li J."/>
            <person name="Fan D."/>
            <person name="Wang W."/>
            <person name="Fu W."/>
            <person name="Wang T."/>
            <person name="Wang B."/>
            <person name="Zhang J."/>
            <person name="Peng Z."/>
            <person name="Li Y."/>
            <person name="Li N."/>
            <person name="Wang J."/>
            <person name="Chen M."/>
            <person name="He Y."/>
            <person name="Tan F."/>
            <person name="Song X."/>
            <person name="Zheng Q."/>
            <person name="Huang R."/>
            <person name="Yang H."/>
            <person name="Du X."/>
            <person name="Chen L."/>
            <person name="Yang M."/>
            <person name="Gaffney P.M."/>
            <person name="Wang S."/>
            <person name="Luo L."/>
            <person name="She Z."/>
            <person name="Ming Y."/>
            <person name="Huang W."/>
            <person name="Zhang S."/>
            <person name="Huang B."/>
            <person name="Zhang Y."/>
            <person name="Qu T."/>
            <person name="Ni P."/>
            <person name="Miao G."/>
            <person name="Wang J."/>
            <person name="Wang Q."/>
            <person name="Steinberg C.E."/>
            <person name="Wang H."/>
            <person name="Li N."/>
            <person name="Qian L."/>
            <person name="Zhang G."/>
            <person name="Li Y."/>
            <person name="Yang H."/>
            <person name="Liu X."/>
            <person name="Wang J."/>
            <person name="Yin Y."/>
            <person name="Wang J."/>
        </authorList>
    </citation>
    <scope>NUCLEOTIDE SEQUENCE [LARGE SCALE GENOMIC DNA]</scope>
    <source>
        <strain evidence="6">05x7-T-G4-1.051#20</strain>
    </source>
</reference>
<dbReference type="PANTHER" id="PTHR24049">
    <property type="entry name" value="CRUMBS FAMILY MEMBER"/>
    <property type="match status" value="1"/>
</dbReference>
<dbReference type="PROSITE" id="PS01186">
    <property type="entry name" value="EGF_2"/>
    <property type="match status" value="1"/>
</dbReference>
<dbReference type="PROSITE" id="PS01187">
    <property type="entry name" value="EGF_CA"/>
    <property type="match status" value="1"/>
</dbReference>
<keyword evidence="1 5" id="KW-0245">EGF-like domain</keyword>
<sequence length="424" mass="48764">MHSLEFDNQTGVVFMGSLDRFGVKWNTKRYIYDAELYKWQMGTYKDGADIIPKTIIGLTKEGSAQLRGYVLGVTVGTLSDFDLTTEYGSASSYRFRKYIINPHTTSWSSTREIRKRILKPIGINFFIAPTPEMDVERIEVHIKINPQDFEYNTVPALLIWDSYTFNSKTKINDMPVFGFLYNSTTFDVMANKSLELRFEGNATSHYMFDFGFGDVDQNETLSFLSTVTNPNEVNVKIIRNSALPFIPDLFGKKDLFTHQEYSAEMVLDKDFHGDFFFYILGYDNQNFYTERLETHIYILLAPCDHGICSPKFNDSPPCNDISRATSFDLYKCICYPGYTGTWCENEINECLQQPCRVLENCIDQINNYKCEMKIVALIGMILFGFILFIILIIAICINIRMKQKIPAGEENIEVADFSDGEIDQ</sequence>
<name>K1QJ52_MAGGI</name>
<evidence type="ECO:0000256" key="2">
    <source>
        <dbReference type="ARBA" id="ARBA00022729"/>
    </source>
</evidence>
<dbReference type="InterPro" id="IPR000742">
    <property type="entry name" value="EGF"/>
</dbReference>
<dbReference type="PROSITE" id="PS50026">
    <property type="entry name" value="EGF_3"/>
    <property type="match status" value="1"/>
</dbReference>
<dbReference type="HOGENOM" id="CLU_647682_0_0_1"/>
<dbReference type="EMBL" id="JH817222">
    <property type="protein sequence ID" value="EKC28905.1"/>
    <property type="molecule type" value="Genomic_DNA"/>
</dbReference>
<gene>
    <name evidence="6" type="ORF">CGI_10020837</name>
</gene>
<dbReference type="GO" id="GO:0032991">
    <property type="term" value="C:protein-containing complex"/>
    <property type="evidence" value="ECO:0007669"/>
    <property type="project" value="TreeGrafter"/>
</dbReference>
<dbReference type="InterPro" id="IPR018097">
    <property type="entry name" value="EGF_Ca-bd_CS"/>
</dbReference>
<dbReference type="InParanoid" id="K1QJ52"/>
<keyword evidence="4 5" id="KW-1015">Disulfide bond</keyword>
<dbReference type="PANTHER" id="PTHR24049:SF22">
    <property type="entry name" value="DROSOPHILA CRUMBS HOMOLOG"/>
    <property type="match status" value="1"/>
</dbReference>
<dbReference type="GO" id="GO:0005509">
    <property type="term" value="F:calcium ion binding"/>
    <property type="evidence" value="ECO:0007669"/>
    <property type="project" value="InterPro"/>
</dbReference>
<evidence type="ECO:0000256" key="5">
    <source>
        <dbReference type="PROSITE-ProRule" id="PRU00076"/>
    </source>
</evidence>
<evidence type="ECO:0000256" key="3">
    <source>
        <dbReference type="ARBA" id="ARBA00022737"/>
    </source>
</evidence>
<proteinExistence type="predicted"/>
<dbReference type="PROSITE" id="PS00022">
    <property type="entry name" value="EGF_1"/>
    <property type="match status" value="1"/>
</dbReference>
<feature type="disulfide bond" evidence="5">
    <location>
        <begin position="334"/>
        <end position="343"/>
    </location>
</feature>
<comment type="caution">
    <text evidence="5">Lacks conserved residue(s) required for the propagation of feature annotation.</text>
</comment>
<dbReference type="Gene3D" id="2.10.25.10">
    <property type="entry name" value="Laminin"/>
    <property type="match status" value="1"/>
</dbReference>
<accession>K1QJ52</accession>